<protein>
    <recommendedName>
        <fullName evidence="6">Ubiquinone/menaquinone biosynthesis C-methyltransferase UbiE</fullName>
        <ecNumber evidence="6">2.1.1.163</ecNumber>
        <ecNumber evidence="6">2.1.1.201</ecNumber>
    </recommendedName>
    <alternativeName>
        <fullName evidence="6">2-methoxy-6-polyprenyl-1,4-benzoquinol methylase</fullName>
    </alternativeName>
    <alternativeName>
        <fullName evidence="6">Demethylmenaquinone methyltransferase</fullName>
    </alternativeName>
</protein>
<dbReference type="InterPro" id="IPR029063">
    <property type="entry name" value="SAM-dependent_MTases_sf"/>
</dbReference>
<evidence type="ECO:0000256" key="7">
    <source>
        <dbReference type="SAM" id="MobiDB-lite"/>
    </source>
</evidence>
<dbReference type="Proteomes" id="UP000272690">
    <property type="component" value="Chromosome"/>
</dbReference>
<evidence type="ECO:0000256" key="3">
    <source>
        <dbReference type="ARBA" id="ARBA00022679"/>
    </source>
</evidence>
<gene>
    <name evidence="6 8" type="primary">ubiE</name>
    <name evidence="8" type="ORF">NCTC5906_01265</name>
</gene>
<dbReference type="PROSITE" id="PS01183">
    <property type="entry name" value="UBIE_1"/>
    <property type="match status" value="1"/>
</dbReference>
<keyword evidence="8" id="KW-0830">Ubiquinone</keyword>
<dbReference type="GO" id="GO:0009060">
    <property type="term" value="P:aerobic respiration"/>
    <property type="evidence" value="ECO:0007669"/>
    <property type="project" value="UniProtKB-UniRule"/>
</dbReference>
<dbReference type="PROSITE" id="PS51608">
    <property type="entry name" value="SAM_MT_UBIE"/>
    <property type="match status" value="1"/>
</dbReference>
<comment type="function">
    <text evidence="6">Methyltransferase required for the conversion of demethylmenaquinol (DMKH2) to menaquinol (MKH2) and the conversion of 2-polyprenyl-6-methoxy-1,4-benzoquinol (DDMQH2) to 2-polyprenyl-3-methyl-6-methoxy-1,4-benzoquinol (DMQH2).</text>
</comment>
<dbReference type="Pfam" id="PF01209">
    <property type="entry name" value="Ubie_methyltran"/>
    <property type="match status" value="1"/>
</dbReference>
<keyword evidence="4 6" id="KW-0831">Ubiquinone biosynthesis</keyword>
<keyword evidence="5 6" id="KW-0949">S-adenosyl-L-methionine</keyword>
<dbReference type="UniPathway" id="UPA00232"/>
<dbReference type="GO" id="GO:0008425">
    <property type="term" value="F:2-methoxy-6-polyprenyl-1,4-benzoquinol methyltransferase activity"/>
    <property type="evidence" value="ECO:0007669"/>
    <property type="project" value="UniProtKB-UniRule"/>
</dbReference>
<dbReference type="GO" id="GO:0043770">
    <property type="term" value="F:demethylmenaquinone methyltransferase activity"/>
    <property type="evidence" value="ECO:0007669"/>
    <property type="project" value="UniProtKB-UniRule"/>
</dbReference>
<feature type="binding site" evidence="6">
    <location>
        <position position="116"/>
    </location>
    <ligand>
        <name>S-adenosyl-L-methionine</name>
        <dbReference type="ChEBI" id="CHEBI:59789"/>
    </ligand>
</feature>
<dbReference type="AlphaFoldDB" id="A0A448F978"/>
<dbReference type="NCBIfam" id="NF001242">
    <property type="entry name" value="PRK00216.1-3"/>
    <property type="match status" value="1"/>
</dbReference>
<dbReference type="UniPathway" id="UPA00079">
    <property type="reaction ID" value="UER00169"/>
</dbReference>
<dbReference type="NCBIfam" id="TIGR01934">
    <property type="entry name" value="MenG_MenH_UbiE"/>
    <property type="match status" value="1"/>
</dbReference>
<dbReference type="EC" id="2.1.1.163" evidence="6"/>
<dbReference type="InterPro" id="IPR004033">
    <property type="entry name" value="UbiE/COQ5_MeTrFase"/>
</dbReference>
<dbReference type="CDD" id="cd02440">
    <property type="entry name" value="AdoMet_MTases"/>
    <property type="match status" value="1"/>
</dbReference>
<feature type="binding site" evidence="6">
    <location>
        <position position="95"/>
    </location>
    <ligand>
        <name>S-adenosyl-L-methionine</name>
        <dbReference type="ChEBI" id="CHEBI:59789"/>
    </ligand>
</feature>
<comment type="catalytic activity">
    <reaction evidence="6">
        <text>a 2-demethylmenaquinol + S-adenosyl-L-methionine = a menaquinol + S-adenosyl-L-homocysteine + H(+)</text>
        <dbReference type="Rhea" id="RHEA:42640"/>
        <dbReference type="Rhea" id="RHEA-COMP:9539"/>
        <dbReference type="Rhea" id="RHEA-COMP:9563"/>
        <dbReference type="ChEBI" id="CHEBI:15378"/>
        <dbReference type="ChEBI" id="CHEBI:18151"/>
        <dbReference type="ChEBI" id="CHEBI:55437"/>
        <dbReference type="ChEBI" id="CHEBI:57856"/>
        <dbReference type="ChEBI" id="CHEBI:59789"/>
        <dbReference type="EC" id="2.1.1.163"/>
    </reaction>
</comment>
<dbReference type="NCBIfam" id="NF001240">
    <property type="entry name" value="PRK00216.1-1"/>
    <property type="match status" value="1"/>
</dbReference>
<dbReference type="OrthoDB" id="9808140at2"/>
<evidence type="ECO:0000256" key="4">
    <source>
        <dbReference type="ARBA" id="ARBA00022688"/>
    </source>
</evidence>
<reference evidence="8 9" key="1">
    <citation type="submission" date="2018-12" db="EMBL/GenBank/DDBJ databases">
        <authorList>
            <consortium name="Pathogen Informatics"/>
        </authorList>
    </citation>
    <scope>NUCLEOTIDE SEQUENCE [LARGE SCALE GENOMIC DNA]</scope>
    <source>
        <strain evidence="8 9">NCTC5906</strain>
    </source>
</reference>
<dbReference type="InterPro" id="IPR023576">
    <property type="entry name" value="UbiE/COQ5_MeTrFase_CS"/>
</dbReference>
<organism evidence="8 9">
    <name type="scientific">Aggregatibacter aphrophilus ATCC 33389</name>
    <dbReference type="NCBI Taxonomy" id="985008"/>
    <lineage>
        <taxon>Bacteria</taxon>
        <taxon>Pseudomonadati</taxon>
        <taxon>Pseudomonadota</taxon>
        <taxon>Gammaproteobacteria</taxon>
        <taxon>Pasteurellales</taxon>
        <taxon>Pasteurellaceae</taxon>
        <taxon>Aggregatibacter</taxon>
    </lineage>
</organism>
<feature type="binding site" evidence="6">
    <location>
        <position position="161"/>
    </location>
    <ligand>
        <name>S-adenosyl-L-methionine</name>
        <dbReference type="ChEBI" id="CHEBI:59789"/>
    </ligand>
</feature>
<keyword evidence="2 6" id="KW-0489">Methyltransferase</keyword>
<name>A0A448F978_AGGAP</name>
<evidence type="ECO:0000256" key="6">
    <source>
        <dbReference type="HAMAP-Rule" id="MF_01813"/>
    </source>
</evidence>
<evidence type="ECO:0000256" key="5">
    <source>
        <dbReference type="ARBA" id="ARBA00022691"/>
    </source>
</evidence>
<dbReference type="PANTHER" id="PTHR43591">
    <property type="entry name" value="METHYLTRANSFERASE"/>
    <property type="match status" value="1"/>
</dbReference>
<feature type="compositionally biased region" description="Basic and acidic residues" evidence="7">
    <location>
        <begin position="1"/>
        <end position="17"/>
    </location>
</feature>
<evidence type="ECO:0000313" key="8">
    <source>
        <dbReference type="EMBL" id="VEF43044.1"/>
    </source>
</evidence>
<dbReference type="Gene3D" id="3.40.50.150">
    <property type="entry name" value="Vaccinia Virus protein VP39"/>
    <property type="match status" value="1"/>
</dbReference>
<evidence type="ECO:0000313" key="9">
    <source>
        <dbReference type="Proteomes" id="UP000272690"/>
    </source>
</evidence>
<comment type="similarity">
    <text evidence="6">Belongs to the class I-like SAM-binding methyltransferase superfamily. MenG/UbiE family.</text>
</comment>
<dbReference type="RefSeq" id="WP_032995357.1">
    <property type="nucleotide sequence ID" value="NZ_AEWB02000020.1"/>
</dbReference>
<proteinExistence type="inferred from homology"/>
<dbReference type="NCBIfam" id="NF001244">
    <property type="entry name" value="PRK00216.1-5"/>
    <property type="match status" value="1"/>
</dbReference>
<dbReference type="GO" id="GO:0032259">
    <property type="term" value="P:methylation"/>
    <property type="evidence" value="ECO:0007669"/>
    <property type="project" value="UniProtKB-KW"/>
</dbReference>
<dbReference type="FunFam" id="3.40.50.150:FF:000014">
    <property type="entry name" value="Ubiquinone/menaquinone biosynthesis C-methyltransferase UbiE"/>
    <property type="match status" value="1"/>
</dbReference>
<comment type="catalytic activity">
    <reaction evidence="6">
        <text>a 2-methoxy-6-(all-trans-polyprenyl)benzene-1,4-diol + S-adenosyl-L-methionine = a 5-methoxy-2-methyl-3-(all-trans-polyprenyl)benzene-1,4-diol + S-adenosyl-L-homocysteine + H(+)</text>
        <dbReference type="Rhea" id="RHEA:28286"/>
        <dbReference type="Rhea" id="RHEA-COMP:10858"/>
        <dbReference type="Rhea" id="RHEA-COMP:10859"/>
        <dbReference type="ChEBI" id="CHEBI:15378"/>
        <dbReference type="ChEBI" id="CHEBI:57856"/>
        <dbReference type="ChEBI" id="CHEBI:59789"/>
        <dbReference type="ChEBI" id="CHEBI:84166"/>
        <dbReference type="ChEBI" id="CHEBI:84167"/>
        <dbReference type="EC" id="2.1.1.201"/>
    </reaction>
</comment>
<accession>A0A448F978</accession>
<feature type="binding site" evidence="6">
    <location>
        <begin position="144"/>
        <end position="145"/>
    </location>
    <ligand>
        <name>S-adenosyl-L-methionine</name>
        <dbReference type="ChEBI" id="CHEBI:59789"/>
    </ligand>
</feature>
<evidence type="ECO:0000256" key="2">
    <source>
        <dbReference type="ARBA" id="ARBA00022603"/>
    </source>
</evidence>
<dbReference type="EMBL" id="LR134327">
    <property type="protein sequence ID" value="VEF43044.1"/>
    <property type="molecule type" value="Genomic_DNA"/>
</dbReference>
<dbReference type="EC" id="2.1.1.201" evidence="6"/>
<evidence type="ECO:0000256" key="1">
    <source>
        <dbReference type="ARBA" id="ARBA00022428"/>
    </source>
</evidence>
<comment type="pathway">
    <text evidence="6">Cofactor biosynthesis; ubiquinone biosynthesis.</text>
</comment>
<sequence>MTEHISDSQPSEKHAENQPHFNPADQQETTHFGFKTVAKEEKQKLVANVFHSVADKYDLMNDLLSFGIHRLWKRFTIDCSGVRKGQKVLDLAGGTGDFTAKFSRLVGQSGEVVLADINDSMLQVEREKLRNLGVVDNVNYVQANAEALPFPDNTFDCVIISFGLRNVTDKDKALRSMYRVLKPGGRLLVLEFSKPILDPLSKAYNFYSFNILPKIGEMVVNDGESYRYLAESIRMHPAQEPLKEMMLQAGFEEVSYYNLTAGIVALHRGYKF</sequence>
<dbReference type="GO" id="GO:0009234">
    <property type="term" value="P:menaquinone biosynthetic process"/>
    <property type="evidence" value="ECO:0007669"/>
    <property type="project" value="UniProtKB-UniRule"/>
</dbReference>
<dbReference type="PANTHER" id="PTHR43591:SF24">
    <property type="entry name" value="2-METHOXY-6-POLYPRENYL-1,4-BENZOQUINOL METHYLASE, MITOCHONDRIAL"/>
    <property type="match status" value="1"/>
</dbReference>
<keyword evidence="3 6" id="KW-0808">Transferase</keyword>
<feature type="region of interest" description="Disordered" evidence="7">
    <location>
        <begin position="1"/>
        <end position="26"/>
    </location>
</feature>
<dbReference type="HAMAP" id="MF_01813">
    <property type="entry name" value="MenG_UbiE_methyltr"/>
    <property type="match status" value="1"/>
</dbReference>
<comment type="pathway">
    <text evidence="6">Quinol/quinone metabolism; menaquinone biosynthesis; menaquinol from 1,4-dihydroxy-2-naphthoate: step 2/2.</text>
</comment>
<dbReference type="GeneID" id="49635676"/>
<dbReference type="PROSITE" id="PS01184">
    <property type="entry name" value="UBIE_2"/>
    <property type="match status" value="1"/>
</dbReference>
<keyword evidence="1 6" id="KW-0474">Menaquinone biosynthesis</keyword>
<dbReference type="SUPFAM" id="SSF53335">
    <property type="entry name" value="S-adenosyl-L-methionine-dependent methyltransferases"/>
    <property type="match status" value="1"/>
</dbReference>